<keyword evidence="2" id="KW-1185">Reference proteome</keyword>
<sequence>QVDDFCTQYHPKTGCSTRVVQFDQYGHEEPKLHIPTDKKPWISFRTKLNLELSELMLKAALNRKQITKLISLVHRACAHKEEDEGFTVTSYRDLDTMWESAKKKCVAFKKKTVSVPYRQEMRTYDFHFRPLWDWPMNIVDHPRLAPQFTWDAE</sequence>
<name>A0A167WSY6_9AGAM</name>
<dbReference type="Proteomes" id="UP000076532">
    <property type="component" value="Unassembled WGS sequence"/>
</dbReference>
<organism evidence="1 2">
    <name type="scientific">Athelia psychrophila</name>
    <dbReference type="NCBI Taxonomy" id="1759441"/>
    <lineage>
        <taxon>Eukaryota</taxon>
        <taxon>Fungi</taxon>
        <taxon>Dikarya</taxon>
        <taxon>Basidiomycota</taxon>
        <taxon>Agaricomycotina</taxon>
        <taxon>Agaricomycetes</taxon>
        <taxon>Agaricomycetidae</taxon>
        <taxon>Atheliales</taxon>
        <taxon>Atheliaceae</taxon>
        <taxon>Athelia</taxon>
    </lineage>
</organism>
<feature type="non-terminal residue" evidence="1">
    <location>
        <position position="1"/>
    </location>
</feature>
<proteinExistence type="predicted"/>
<dbReference type="OrthoDB" id="2679253at2759"/>
<reference evidence="1 2" key="1">
    <citation type="journal article" date="2016" name="Mol. Biol. Evol.">
        <title>Comparative Genomics of Early-Diverging Mushroom-Forming Fungi Provides Insights into the Origins of Lignocellulose Decay Capabilities.</title>
        <authorList>
            <person name="Nagy L.G."/>
            <person name="Riley R."/>
            <person name="Tritt A."/>
            <person name="Adam C."/>
            <person name="Daum C."/>
            <person name="Floudas D."/>
            <person name="Sun H."/>
            <person name="Yadav J.S."/>
            <person name="Pangilinan J."/>
            <person name="Larsson K.H."/>
            <person name="Matsuura K."/>
            <person name="Barry K."/>
            <person name="Labutti K."/>
            <person name="Kuo R."/>
            <person name="Ohm R.A."/>
            <person name="Bhattacharya S.S."/>
            <person name="Shirouzu T."/>
            <person name="Yoshinaga Y."/>
            <person name="Martin F.M."/>
            <person name="Grigoriev I.V."/>
            <person name="Hibbett D.S."/>
        </authorList>
    </citation>
    <scope>NUCLEOTIDE SEQUENCE [LARGE SCALE GENOMIC DNA]</scope>
    <source>
        <strain evidence="1 2">CBS 109695</strain>
    </source>
</reference>
<gene>
    <name evidence="1" type="ORF">FIBSPDRAFT_715715</name>
</gene>
<evidence type="ECO:0000313" key="2">
    <source>
        <dbReference type="Proteomes" id="UP000076532"/>
    </source>
</evidence>
<feature type="non-terminal residue" evidence="1">
    <location>
        <position position="153"/>
    </location>
</feature>
<protein>
    <submittedName>
        <fullName evidence="1">Uncharacterized protein</fullName>
    </submittedName>
</protein>
<accession>A0A167WSY6</accession>
<evidence type="ECO:0000313" key="1">
    <source>
        <dbReference type="EMBL" id="KZP06440.1"/>
    </source>
</evidence>
<dbReference type="EMBL" id="KV417787">
    <property type="protein sequence ID" value="KZP06440.1"/>
    <property type="molecule type" value="Genomic_DNA"/>
</dbReference>
<dbReference type="AlphaFoldDB" id="A0A167WSY6"/>